<reference evidence="3" key="1">
    <citation type="journal article" date="2021" name="Microbiol. Resour. Announc.">
        <title>LGAAP: Leishmaniinae Genome Assembly and Annotation Pipeline.</title>
        <authorList>
            <person name="Almutairi H."/>
            <person name="Urbaniak M.D."/>
            <person name="Bates M.D."/>
            <person name="Jariyapan N."/>
            <person name="Kwakye-Nuako G."/>
            <person name="Thomaz-Soccol V."/>
            <person name="Al-Salem W.S."/>
            <person name="Dillon R.J."/>
            <person name="Bates P.A."/>
            <person name="Gatherer D."/>
        </authorList>
    </citation>
    <scope>NUCLEOTIDE SEQUENCE [LARGE SCALE GENOMIC DNA]</scope>
</reference>
<sequence>MTSTSGPASTEEVALASLSNYSPGQLQMAEVALRAVLMEKVQALATEHGEAFIQSLLQKEISRTKKMEAELANMKKKLGVQERVVDDVRMDVRKTKAQEEKSKYICQSLQEAAKKREQLTEKMQPEMETYRSDVRERVNQNVQNIWAECEVRRERVEAIEAEVKELETTLAHKKEVFEQSFAEFQAGLKGRTTQYQELIISYEEAAKEVELLEARLMLVRRERNSVEMARVSLQEQLEVYEKQFEGFAKSVMKPEDVEALAQRQRDQAQMRITELEADKANVHQQRLQMDKELTELRAKHASLKREMQQLEKAKAAAEKKCRQAQQSRQERK</sequence>
<dbReference type="EMBL" id="JAFHLR010000026">
    <property type="protein sequence ID" value="KAG5476085.1"/>
    <property type="molecule type" value="Genomic_DNA"/>
</dbReference>
<feature type="compositionally biased region" description="Polar residues" evidence="1">
    <location>
        <begin position="323"/>
        <end position="332"/>
    </location>
</feature>
<keyword evidence="3" id="KW-1185">Reference proteome</keyword>
<reference evidence="3" key="2">
    <citation type="journal article" date="2021" name="Sci. Data">
        <title>Chromosome-scale genome sequencing, assembly and annotation of six genomes from subfamily Leishmaniinae.</title>
        <authorList>
            <person name="Almutairi H."/>
            <person name="Urbaniak M.D."/>
            <person name="Bates M.D."/>
            <person name="Jariyapan N."/>
            <person name="Kwakye-Nuako G."/>
            <person name="Thomaz Soccol V."/>
            <person name="Al-Salem W.S."/>
            <person name="Dillon R.J."/>
            <person name="Bates P.A."/>
            <person name="Gatherer D."/>
        </authorList>
    </citation>
    <scope>NUCLEOTIDE SEQUENCE [LARGE SCALE GENOMIC DNA]</scope>
</reference>
<name>A0A836H1Y5_9TRYP</name>
<comment type="caution">
    <text evidence="2">The sequence shown here is derived from an EMBL/GenBank/DDBJ whole genome shotgun (WGS) entry which is preliminary data.</text>
</comment>
<organism evidence="2 3">
    <name type="scientific">Leishmania orientalis</name>
    <dbReference type="NCBI Taxonomy" id="2249476"/>
    <lineage>
        <taxon>Eukaryota</taxon>
        <taxon>Discoba</taxon>
        <taxon>Euglenozoa</taxon>
        <taxon>Kinetoplastea</taxon>
        <taxon>Metakinetoplastina</taxon>
        <taxon>Trypanosomatida</taxon>
        <taxon>Trypanosomatidae</taxon>
        <taxon>Leishmaniinae</taxon>
        <taxon>Leishmania</taxon>
    </lineage>
</organism>
<dbReference type="Proteomes" id="UP000674143">
    <property type="component" value="Unassembled WGS sequence"/>
</dbReference>
<evidence type="ECO:0000313" key="3">
    <source>
        <dbReference type="Proteomes" id="UP000674143"/>
    </source>
</evidence>
<gene>
    <name evidence="2" type="ORF">LSCM4_05041</name>
</gene>
<dbReference type="SMR" id="A0A836H1Y5"/>
<protein>
    <submittedName>
        <fullName evidence="2">Uncharacterized protein</fullName>
    </submittedName>
</protein>
<proteinExistence type="predicted"/>
<dbReference type="KEGG" id="loi:92360949"/>
<dbReference type="GeneID" id="92360949"/>
<accession>A0A836H1Y5</accession>
<feature type="compositionally biased region" description="Basic and acidic residues" evidence="1">
    <location>
        <begin position="307"/>
        <end position="321"/>
    </location>
</feature>
<dbReference type="RefSeq" id="XP_067062318.1">
    <property type="nucleotide sequence ID" value="XM_067207015.1"/>
</dbReference>
<dbReference type="AlphaFoldDB" id="A0A836H1Y5"/>
<dbReference type="Gene3D" id="1.10.287.1490">
    <property type="match status" value="1"/>
</dbReference>
<feature type="region of interest" description="Disordered" evidence="1">
    <location>
        <begin position="307"/>
        <end position="332"/>
    </location>
</feature>
<evidence type="ECO:0000313" key="2">
    <source>
        <dbReference type="EMBL" id="KAG5476085.1"/>
    </source>
</evidence>
<evidence type="ECO:0000256" key="1">
    <source>
        <dbReference type="SAM" id="MobiDB-lite"/>
    </source>
</evidence>